<evidence type="ECO:0000256" key="7">
    <source>
        <dbReference type="ARBA" id="ARBA00022741"/>
    </source>
</evidence>
<feature type="domain" description="HAMP" evidence="12">
    <location>
        <begin position="159"/>
        <end position="211"/>
    </location>
</feature>
<dbReference type="Pfam" id="PF00672">
    <property type="entry name" value="HAMP"/>
    <property type="match status" value="1"/>
</dbReference>
<keyword evidence="9" id="KW-0067">ATP-binding</keyword>
<dbReference type="Pfam" id="PF02518">
    <property type="entry name" value="HATPase_c"/>
    <property type="match status" value="1"/>
</dbReference>
<feature type="transmembrane region" description="Helical" evidence="10">
    <location>
        <begin position="136"/>
        <end position="158"/>
    </location>
</feature>
<dbReference type="PRINTS" id="PR00344">
    <property type="entry name" value="BCTRLSENSOR"/>
</dbReference>
<dbReference type="InterPro" id="IPR003660">
    <property type="entry name" value="HAMP_dom"/>
</dbReference>
<keyword evidence="10" id="KW-0812">Transmembrane</keyword>
<dbReference type="SUPFAM" id="SSF47384">
    <property type="entry name" value="Homodimeric domain of signal transducing histidine kinase"/>
    <property type="match status" value="1"/>
</dbReference>
<dbReference type="PANTHER" id="PTHR44936">
    <property type="entry name" value="SENSOR PROTEIN CREC"/>
    <property type="match status" value="1"/>
</dbReference>
<dbReference type="Proteomes" id="UP001198862">
    <property type="component" value="Unassembled WGS sequence"/>
</dbReference>
<evidence type="ECO:0000256" key="3">
    <source>
        <dbReference type="ARBA" id="ARBA00012438"/>
    </source>
</evidence>
<evidence type="ECO:0000256" key="1">
    <source>
        <dbReference type="ARBA" id="ARBA00000085"/>
    </source>
</evidence>
<accession>A0ABS8L0Y2</accession>
<dbReference type="SMART" id="SM00387">
    <property type="entry name" value="HATPase_c"/>
    <property type="match status" value="1"/>
</dbReference>
<keyword evidence="5" id="KW-0597">Phosphoprotein</keyword>
<evidence type="ECO:0000256" key="9">
    <source>
        <dbReference type="ARBA" id="ARBA00022840"/>
    </source>
</evidence>
<evidence type="ECO:0000256" key="8">
    <source>
        <dbReference type="ARBA" id="ARBA00022777"/>
    </source>
</evidence>
<dbReference type="Gene3D" id="3.30.565.10">
    <property type="entry name" value="Histidine kinase-like ATPase, C-terminal domain"/>
    <property type="match status" value="1"/>
</dbReference>
<dbReference type="InterPro" id="IPR003661">
    <property type="entry name" value="HisK_dim/P_dom"/>
</dbReference>
<dbReference type="SMART" id="SM00304">
    <property type="entry name" value="HAMP"/>
    <property type="match status" value="1"/>
</dbReference>
<organism evidence="13 14">
    <name type="scientific">Reyranella aquatilis</name>
    <dbReference type="NCBI Taxonomy" id="2035356"/>
    <lineage>
        <taxon>Bacteria</taxon>
        <taxon>Pseudomonadati</taxon>
        <taxon>Pseudomonadota</taxon>
        <taxon>Alphaproteobacteria</taxon>
        <taxon>Hyphomicrobiales</taxon>
        <taxon>Reyranellaceae</taxon>
        <taxon>Reyranella</taxon>
    </lineage>
</organism>
<keyword evidence="4" id="KW-1003">Cell membrane</keyword>
<dbReference type="CDD" id="cd00075">
    <property type="entry name" value="HATPase"/>
    <property type="match status" value="1"/>
</dbReference>
<evidence type="ECO:0000313" key="14">
    <source>
        <dbReference type="Proteomes" id="UP001198862"/>
    </source>
</evidence>
<comment type="subcellular location">
    <subcellularLocation>
        <location evidence="2">Cell membrane</location>
        <topology evidence="2">Multi-pass membrane protein</topology>
    </subcellularLocation>
</comment>
<protein>
    <recommendedName>
        <fullName evidence="3">histidine kinase</fullName>
        <ecNumber evidence="3">2.7.13.3</ecNumber>
    </recommendedName>
</protein>
<sequence>MQRLYLQFYVTILIVLAVFVGAAVLLWRVADDDNRTPQYLDVAAELTGALLPEANAPRPEQQRAIEALQRKLRFDIALYEPDGDMIAMAGKPPPRFEPKRNRTGWRRGPGGPNFVLQLPDGRWLVARQVRERPNPIYWIAAALALVAIAVAIASFPVVRGLGRRLERLRAGVDRLGHGDLGARVKVEGRDEVAALAASFNRSAQRIEELVAAHRLLLANASHELRTPLTRISVAASLLGENADPKTRESLKRDVAELDQLIEQILLASRLEALPTLEQREPIDLLALAAEEASHYDVEVSGEPVIVSGDRTLLRRLVRNLVENAQRYGTGKDGDESVAVSVTRESDCAVLEVTDKGPGVPESERQRIFEPFYRLAGAAESGRGSGLGLALVLDIARRHGGDAVCLAAEGGGSRFRVDLPVAP</sequence>
<evidence type="ECO:0000256" key="4">
    <source>
        <dbReference type="ARBA" id="ARBA00022475"/>
    </source>
</evidence>
<reference evidence="13 14" key="1">
    <citation type="submission" date="2021-11" db="EMBL/GenBank/DDBJ databases">
        <authorList>
            <person name="Lee D.-H."/>
            <person name="Kim S.-B."/>
        </authorList>
    </citation>
    <scope>NUCLEOTIDE SEQUENCE [LARGE SCALE GENOMIC DNA]</scope>
    <source>
        <strain evidence="13 14">KCTC 52223</strain>
    </source>
</reference>
<dbReference type="SUPFAM" id="SSF158472">
    <property type="entry name" value="HAMP domain-like"/>
    <property type="match status" value="1"/>
</dbReference>
<dbReference type="PROSITE" id="PS50885">
    <property type="entry name" value="HAMP"/>
    <property type="match status" value="1"/>
</dbReference>
<proteinExistence type="predicted"/>
<keyword evidence="14" id="KW-1185">Reference proteome</keyword>
<dbReference type="PANTHER" id="PTHR44936:SF10">
    <property type="entry name" value="SENSOR PROTEIN RSTB"/>
    <property type="match status" value="1"/>
</dbReference>
<dbReference type="Pfam" id="PF00512">
    <property type="entry name" value="HisKA"/>
    <property type="match status" value="1"/>
</dbReference>
<evidence type="ECO:0000256" key="2">
    <source>
        <dbReference type="ARBA" id="ARBA00004651"/>
    </source>
</evidence>
<keyword evidence="10" id="KW-1133">Transmembrane helix</keyword>
<dbReference type="InterPro" id="IPR036890">
    <property type="entry name" value="HATPase_C_sf"/>
</dbReference>
<comment type="catalytic activity">
    <reaction evidence="1">
        <text>ATP + protein L-histidine = ADP + protein N-phospho-L-histidine.</text>
        <dbReference type="EC" id="2.7.13.3"/>
    </reaction>
</comment>
<dbReference type="RefSeq" id="WP_230553390.1">
    <property type="nucleotide sequence ID" value="NZ_JAJISD010000012.1"/>
</dbReference>
<keyword evidence="8 13" id="KW-0418">Kinase</keyword>
<evidence type="ECO:0000259" key="12">
    <source>
        <dbReference type="PROSITE" id="PS50885"/>
    </source>
</evidence>
<dbReference type="Gene3D" id="6.10.340.10">
    <property type="match status" value="1"/>
</dbReference>
<evidence type="ECO:0000256" key="6">
    <source>
        <dbReference type="ARBA" id="ARBA00022679"/>
    </source>
</evidence>
<gene>
    <name evidence="13" type="ORF">LJ725_23595</name>
</gene>
<evidence type="ECO:0000313" key="13">
    <source>
        <dbReference type="EMBL" id="MCC8431970.1"/>
    </source>
</evidence>
<dbReference type="Gene3D" id="1.10.287.130">
    <property type="match status" value="1"/>
</dbReference>
<feature type="transmembrane region" description="Helical" evidence="10">
    <location>
        <begin position="6"/>
        <end position="27"/>
    </location>
</feature>
<comment type="caution">
    <text evidence="13">The sequence shown here is derived from an EMBL/GenBank/DDBJ whole genome shotgun (WGS) entry which is preliminary data.</text>
</comment>
<evidence type="ECO:0000259" key="11">
    <source>
        <dbReference type="PROSITE" id="PS50109"/>
    </source>
</evidence>
<evidence type="ECO:0000256" key="5">
    <source>
        <dbReference type="ARBA" id="ARBA00022553"/>
    </source>
</evidence>
<dbReference type="CDD" id="cd06225">
    <property type="entry name" value="HAMP"/>
    <property type="match status" value="1"/>
</dbReference>
<dbReference type="InterPro" id="IPR004358">
    <property type="entry name" value="Sig_transdc_His_kin-like_C"/>
</dbReference>
<dbReference type="EMBL" id="JAJISD010000012">
    <property type="protein sequence ID" value="MCC8431970.1"/>
    <property type="molecule type" value="Genomic_DNA"/>
</dbReference>
<evidence type="ECO:0000256" key="10">
    <source>
        <dbReference type="SAM" id="Phobius"/>
    </source>
</evidence>
<keyword evidence="7" id="KW-0547">Nucleotide-binding</keyword>
<keyword evidence="10" id="KW-0472">Membrane</keyword>
<dbReference type="InterPro" id="IPR003594">
    <property type="entry name" value="HATPase_dom"/>
</dbReference>
<dbReference type="SMART" id="SM00388">
    <property type="entry name" value="HisKA"/>
    <property type="match status" value="1"/>
</dbReference>
<feature type="domain" description="Histidine kinase" evidence="11">
    <location>
        <begin position="219"/>
        <end position="422"/>
    </location>
</feature>
<keyword evidence="6" id="KW-0808">Transferase</keyword>
<name>A0ABS8L0Y2_9HYPH</name>
<dbReference type="EC" id="2.7.13.3" evidence="3"/>
<dbReference type="SUPFAM" id="SSF55874">
    <property type="entry name" value="ATPase domain of HSP90 chaperone/DNA topoisomerase II/histidine kinase"/>
    <property type="match status" value="1"/>
</dbReference>
<dbReference type="InterPro" id="IPR036097">
    <property type="entry name" value="HisK_dim/P_sf"/>
</dbReference>
<dbReference type="InterPro" id="IPR005467">
    <property type="entry name" value="His_kinase_dom"/>
</dbReference>
<dbReference type="GO" id="GO:0016301">
    <property type="term" value="F:kinase activity"/>
    <property type="evidence" value="ECO:0007669"/>
    <property type="project" value="UniProtKB-KW"/>
</dbReference>
<dbReference type="PROSITE" id="PS50109">
    <property type="entry name" value="HIS_KIN"/>
    <property type="match status" value="1"/>
</dbReference>
<dbReference type="CDD" id="cd00082">
    <property type="entry name" value="HisKA"/>
    <property type="match status" value="1"/>
</dbReference>
<dbReference type="InterPro" id="IPR050980">
    <property type="entry name" value="2C_sensor_his_kinase"/>
</dbReference>